<evidence type="ECO:0000259" key="8">
    <source>
        <dbReference type="Pfam" id="PF02687"/>
    </source>
</evidence>
<keyword evidence="2" id="KW-0813">Transport</keyword>
<keyword evidence="6 7" id="KW-0472">Membrane</keyword>
<dbReference type="InterPro" id="IPR051125">
    <property type="entry name" value="ABC-4/HrtB_transporter"/>
</dbReference>
<evidence type="ECO:0000256" key="2">
    <source>
        <dbReference type="ARBA" id="ARBA00022448"/>
    </source>
</evidence>
<dbReference type="AlphaFoldDB" id="A0A1G8BDG1"/>
<feature type="domain" description="MacB-like periplasmic core" evidence="9">
    <location>
        <begin position="39"/>
        <end position="243"/>
    </location>
</feature>
<evidence type="ECO:0000256" key="1">
    <source>
        <dbReference type="ARBA" id="ARBA00004651"/>
    </source>
</evidence>
<dbReference type="EMBL" id="FNCJ01000009">
    <property type="protein sequence ID" value="SDH31265.1"/>
    <property type="molecule type" value="Genomic_DNA"/>
</dbReference>
<evidence type="ECO:0000256" key="7">
    <source>
        <dbReference type="SAM" id="Phobius"/>
    </source>
</evidence>
<protein>
    <submittedName>
        <fullName evidence="10">Putative ABC transport system permease protein</fullName>
    </submittedName>
</protein>
<evidence type="ECO:0000313" key="10">
    <source>
        <dbReference type="EMBL" id="SDH31265.1"/>
    </source>
</evidence>
<dbReference type="Proteomes" id="UP000199706">
    <property type="component" value="Unassembled WGS sequence"/>
</dbReference>
<feature type="transmembrane region" description="Helical" evidence="7">
    <location>
        <begin position="272"/>
        <end position="295"/>
    </location>
</feature>
<dbReference type="PANTHER" id="PTHR43738">
    <property type="entry name" value="ABC TRANSPORTER, MEMBRANE PROTEIN"/>
    <property type="match status" value="1"/>
</dbReference>
<proteinExistence type="predicted"/>
<dbReference type="PANTHER" id="PTHR43738:SF1">
    <property type="entry name" value="HEMIN TRANSPORT SYSTEM PERMEASE PROTEIN HRTB-RELATED"/>
    <property type="match status" value="1"/>
</dbReference>
<sequence>MVEWAGSGRRGAVTMKYSGIMRIGFKLLVNDRAKFSALLIGITFAVFLMMQMTAMFAGILNRAYSTVTNIGASMWIMDPAVNTPTSPFPLPDYLLDATLSMDGVAYAVPVYIGGAQVKLADGTYQAVNVVGLDDASLFGHPEIQRGNILDIYADDAFMVVNDSEFSKLENPKIGTAFELNDRRGVIVGVARVAANGLNGVPTLYTTYNRAIQYVPGTRYTISYILVQAKNNAAIAGIKQQVAKLGYLALTKEEFNQRIANYYTYQTGIGTNILLMTVISFIVGLSISGQTFYTFILENLDKFGALKAIGAKGHELIYMILFMATFTALTGYGLGVGLVTIVISVAKASVPNYAAITTFWNLALAFGMVVLIAGISSYIGVRKVLTIEPFDIFRG</sequence>
<organism evidence="10 11">
    <name type="scientific">Paraburkholderia phenazinium</name>
    <dbReference type="NCBI Taxonomy" id="60549"/>
    <lineage>
        <taxon>Bacteria</taxon>
        <taxon>Pseudomonadati</taxon>
        <taxon>Pseudomonadota</taxon>
        <taxon>Betaproteobacteria</taxon>
        <taxon>Burkholderiales</taxon>
        <taxon>Burkholderiaceae</taxon>
        <taxon>Paraburkholderia</taxon>
    </lineage>
</organism>
<evidence type="ECO:0000256" key="5">
    <source>
        <dbReference type="ARBA" id="ARBA00022989"/>
    </source>
</evidence>
<feature type="transmembrane region" description="Helical" evidence="7">
    <location>
        <begin position="357"/>
        <end position="380"/>
    </location>
</feature>
<accession>A0A1G8BDG1</accession>
<name>A0A1G8BDG1_9BURK</name>
<dbReference type="InterPro" id="IPR003838">
    <property type="entry name" value="ABC3_permease_C"/>
</dbReference>
<evidence type="ECO:0000256" key="6">
    <source>
        <dbReference type="ARBA" id="ARBA00023136"/>
    </source>
</evidence>
<keyword evidence="3" id="KW-1003">Cell membrane</keyword>
<dbReference type="GO" id="GO:0005886">
    <property type="term" value="C:plasma membrane"/>
    <property type="evidence" value="ECO:0007669"/>
    <property type="project" value="UniProtKB-SubCell"/>
</dbReference>
<evidence type="ECO:0000313" key="11">
    <source>
        <dbReference type="Proteomes" id="UP000199706"/>
    </source>
</evidence>
<evidence type="ECO:0000259" key="9">
    <source>
        <dbReference type="Pfam" id="PF12704"/>
    </source>
</evidence>
<comment type="subcellular location">
    <subcellularLocation>
        <location evidence="1">Cell membrane</location>
        <topology evidence="1">Multi-pass membrane protein</topology>
    </subcellularLocation>
</comment>
<feature type="transmembrane region" description="Helical" evidence="7">
    <location>
        <begin position="35"/>
        <end position="60"/>
    </location>
</feature>
<dbReference type="InterPro" id="IPR025857">
    <property type="entry name" value="MacB_PCD"/>
</dbReference>
<dbReference type="Pfam" id="PF02687">
    <property type="entry name" value="FtsX"/>
    <property type="match status" value="1"/>
</dbReference>
<keyword evidence="4 7" id="KW-0812">Transmembrane</keyword>
<feature type="domain" description="ABC3 transporter permease C-terminal" evidence="8">
    <location>
        <begin position="275"/>
        <end position="388"/>
    </location>
</feature>
<keyword evidence="5 7" id="KW-1133">Transmembrane helix</keyword>
<feature type="transmembrane region" description="Helical" evidence="7">
    <location>
        <begin position="315"/>
        <end position="345"/>
    </location>
</feature>
<evidence type="ECO:0000256" key="3">
    <source>
        <dbReference type="ARBA" id="ARBA00022475"/>
    </source>
</evidence>
<gene>
    <name evidence="10" type="ORF">SAMN05216466_10911</name>
</gene>
<reference evidence="10 11" key="1">
    <citation type="submission" date="2016-10" db="EMBL/GenBank/DDBJ databases">
        <authorList>
            <person name="de Groot N.N."/>
        </authorList>
    </citation>
    <scope>NUCLEOTIDE SEQUENCE [LARGE SCALE GENOMIC DNA]</scope>
    <source>
        <strain evidence="10 11">LMG 2247</strain>
    </source>
</reference>
<evidence type="ECO:0000256" key="4">
    <source>
        <dbReference type="ARBA" id="ARBA00022692"/>
    </source>
</evidence>
<dbReference type="Pfam" id="PF12704">
    <property type="entry name" value="MacB_PCD"/>
    <property type="match status" value="1"/>
</dbReference>